<dbReference type="AlphaFoldDB" id="A0AAU7VHJ0"/>
<accession>A0AAU7VHJ0</accession>
<proteinExistence type="predicted"/>
<name>A0AAU7VHJ0_9FIRM</name>
<protein>
    <submittedName>
        <fullName evidence="1">Uncharacterized protein</fullName>
    </submittedName>
</protein>
<reference evidence="1" key="1">
    <citation type="journal article" date="2013" name="Extremophiles">
        <title>Proteinivorax tanatarense gen. nov., sp. nov., an anaerobic, haloalkaliphilic, proteolytic bacterium isolated from a decaying algal bloom, and proposal of Proteinivoraceae fam. nov.</title>
        <authorList>
            <person name="Kevbrin V."/>
            <person name="Boltyanskaya Y."/>
            <person name="Zhilina T."/>
            <person name="Kolganova T."/>
            <person name="Lavrentjeva E."/>
            <person name="Kuznetsov B."/>
        </authorList>
    </citation>
    <scope>NUCLEOTIDE SEQUENCE</scope>
    <source>
        <strain evidence="1">Z-910T</strain>
    </source>
</reference>
<reference evidence="1" key="2">
    <citation type="submission" date="2024-06" db="EMBL/GenBank/DDBJ databases">
        <authorList>
            <person name="Petrova K.O."/>
            <person name="Toshchakov S.V."/>
            <person name="Boltjanskaja Y.V."/>
            <person name="Kevbrin V."/>
        </authorList>
    </citation>
    <scope>NUCLEOTIDE SEQUENCE</scope>
    <source>
        <strain evidence="1">Z-910T</strain>
    </source>
</reference>
<dbReference type="RefSeq" id="WP_350342338.1">
    <property type="nucleotide sequence ID" value="NZ_CP158367.1"/>
</dbReference>
<sequence length="452" mass="51171">MRLEFEKVQEVGQGKNPDLLHFYDNEAQVLSIENKRLYGTATQTPLGTWSQREFEQKVDISVDDDIKYFGINLLGGFGAVGAYKSGDIHKLLIYELEIDLSPYLENASIQYDINSPVSSFDLSVENVKNPDPEKQGNVGVSEHESYLTPGSRINFNFKMGDSDFYDLGRFYIDRSNYRLLDHAASCNGRNLMGKALKDQSFDENTVLSYKHIHEHIKDILILAGVSPYNIVVQASNVKAGYEFDPNMDYLSGIKDILKSEDNWKIEELVDGRLVAGNNSYGAFDIRSTYQFQRGSEVFSRNIVRDDMDSYRRVCVHNRGFEIQIYKDVKAYQGWNLRGNKTLYVTIPEGTSKDDAQNYADTIAKQLEYVGKVETFTGPFRPYLLIGDEAVIIDEKGADSLGLITQIRHRFGKGGFSTEFTVDSGGQIGQGRLTDYISKITQQKSSSRIYDED</sequence>
<dbReference type="EMBL" id="CP158367">
    <property type="protein sequence ID" value="XBX73576.1"/>
    <property type="molecule type" value="Genomic_DNA"/>
</dbReference>
<evidence type="ECO:0000313" key="1">
    <source>
        <dbReference type="EMBL" id="XBX73576.1"/>
    </source>
</evidence>
<gene>
    <name evidence="1" type="ORF">PRVXT_001566</name>
</gene>
<organism evidence="1">
    <name type="scientific">Proteinivorax tanatarense</name>
    <dbReference type="NCBI Taxonomy" id="1260629"/>
    <lineage>
        <taxon>Bacteria</taxon>
        <taxon>Bacillati</taxon>
        <taxon>Bacillota</taxon>
        <taxon>Clostridia</taxon>
        <taxon>Eubacteriales</taxon>
        <taxon>Proteinivoracaceae</taxon>
        <taxon>Proteinivorax</taxon>
    </lineage>
</organism>